<name>A0A699VCX5_TANCI</name>
<proteinExistence type="predicted"/>
<gene>
    <name evidence="1" type="ORF">Tci_905036</name>
</gene>
<evidence type="ECO:0000313" key="1">
    <source>
        <dbReference type="EMBL" id="GFD33067.1"/>
    </source>
</evidence>
<dbReference type="EMBL" id="BKCJ011431204">
    <property type="protein sequence ID" value="GFD33067.1"/>
    <property type="molecule type" value="Genomic_DNA"/>
</dbReference>
<dbReference type="AlphaFoldDB" id="A0A699VCX5"/>
<comment type="caution">
    <text evidence="1">The sequence shown here is derived from an EMBL/GenBank/DDBJ whole genome shotgun (WGS) entry which is preliminary data.</text>
</comment>
<protein>
    <submittedName>
        <fullName evidence="1">Uncharacterized protein</fullName>
    </submittedName>
</protein>
<accession>A0A699VCX5</accession>
<sequence>MLNGTKKRTAPHFVGHPFARENVLPLLHIYPTKSQKDKETNGARMAPPLE</sequence>
<reference evidence="1" key="1">
    <citation type="journal article" date="2019" name="Sci. Rep.">
        <title>Draft genome of Tanacetum cinerariifolium, the natural source of mosquito coil.</title>
        <authorList>
            <person name="Yamashiro T."/>
            <person name="Shiraishi A."/>
            <person name="Satake H."/>
            <person name="Nakayama K."/>
        </authorList>
    </citation>
    <scope>NUCLEOTIDE SEQUENCE</scope>
</reference>
<organism evidence="1">
    <name type="scientific">Tanacetum cinerariifolium</name>
    <name type="common">Dalmatian daisy</name>
    <name type="synonym">Chrysanthemum cinerariifolium</name>
    <dbReference type="NCBI Taxonomy" id="118510"/>
    <lineage>
        <taxon>Eukaryota</taxon>
        <taxon>Viridiplantae</taxon>
        <taxon>Streptophyta</taxon>
        <taxon>Embryophyta</taxon>
        <taxon>Tracheophyta</taxon>
        <taxon>Spermatophyta</taxon>
        <taxon>Magnoliopsida</taxon>
        <taxon>eudicotyledons</taxon>
        <taxon>Gunneridae</taxon>
        <taxon>Pentapetalae</taxon>
        <taxon>asterids</taxon>
        <taxon>campanulids</taxon>
        <taxon>Asterales</taxon>
        <taxon>Asteraceae</taxon>
        <taxon>Asteroideae</taxon>
        <taxon>Anthemideae</taxon>
        <taxon>Anthemidinae</taxon>
        <taxon>Tanacetum</taxon>
    </lineage>
</organism>
<feature type="non-terminal residue" evidence="1">
    <location>
        <position position="50"/>
    </location>
</feature>